<dbReference type="Gene3D" id="3.40.50.300">
    <property type="entry name" value="P-loop containing nucleotide triphosphate hydrolases"/>
    <property type="match status" value="1"/>
</dbReference>
<feature type="region of interest" description="Disordered" evidence="7">
    <location>
        <begin position="589"/>
        <end position="661"/>
    </location>
</feature>
<dbReference type="SUPFAM" id="SSF90123">
    <property type="entry name" value="ABC transporter transmembrane region"/>
    <property type="match status" value="1"/>
</dbReference>
<reference evidence="11" key="1">
    <citation type="submission" date="2023-10" db="EMBL/GenBank/DDBJ databases">
        <title>Whole Genome based description of the genera Actinobaculum and Actinotignum reveals a complex phylogenetic relationship within the species included in the genus Actinotignum.</title>
        <authorList>
            <person name="Jensen C.S."/>
            <person name="Dargis R."/>
            <person name="Kemp M."/>
            <person name="Christensen J.J."/>
        </authorList>
    </citation>
    <scope>NUCLEOTIDE SEQUENCE</scope>
    <source>
        <strain evidence="11">SLA_B511</strain>
    </source>
</reference>
<dbReference type="InterPro" id="IPR036640">
    <property type="entry name" value="ABC1_TM_sf"/>
</dbReference>
<comment type="subcellular location">
    <subcellularLocation>
        <location evidence="1">Cell membrane</location>
        <topology evidence="1">Multi-pass membrane protein</topology>
    </subcellularLocation>
</comment>
<keyword evidence="6 8" id="KW-0472">Membrane</keyword>
<accession>A0AAW9HYK8</accession>
<evidence type="ECO:0000256" key="7">
    <source>
        <dbReference type="SAM" id="MobiDB-lite"/>
    </source>
</evidence>
<organism evidence="11 12">
    <name type="scientific">Actinotignum urinale</name>
    <dbReference type="NCBI Taxonomy" id="190146"/>
    <lineage>
        <taxon>Bacteria</taxon>
        <taxon>Bacillati</taxon>
        <taxon>Actinomycetota</taxon>
        <taxon>Actinomycetes</taxon>
        <taxon>Actinomycetales</taxon>
        <taxon>Actinomycetaceae</taxon>
        <taxon>Actinotignum</taxon>
    </lineage>
</organism>
<dbReference type="SMART" id="SM00382">
    <property type="entry name" value="AAA"/>
    <property type="match status" value="1"/>
</dbReference>
<evidence type="ECO:0000256" key="3">
    <source>
        <dbReference type="ARBA" id="ARBA00022741"/>
    </source>
</evidence>
<evidence type="ECO:0000313" key="11">
    <source>
        <dbReference type="EMBL" id="MDY5155545.1"/>
    </source>
</evidence>
<dbReference type="PROSITE" id="PS50929">
    <property type="entry name" value="ABC_TM1F"/>
    <property type="match status" value="1"/>
</dbReference>
<feature type="domain" description="ABC transmembrane type-1" evidence="10">
    <location>
        <begin position="32"/>
        <end position="275"/>
    </location>
</feature>
<dbReference type="GO" id="GO:0005886">
    <property type="term" value="C:plasma membrane"/>
    <property type="evidence" value="ECO:0007669"/>
    <property type="project" value="UniProtKB-SubCell"/>
</dbReference>
<feature type="transmembrane region" description="Helical" evidence="8">
    <location>
        <begin position="32"/>
        <end position="58"/>
    </location>
</feature>
<evidence type="ECO:0000256" key="2">
    <source>
        <dbReference type="ARBA" id="ARBA00022692"/>
    </source>
</evidence>
<dbReference type="Pfam" id="PF00005">
    <property type="entry name" value="ABC_tran"/>
    <property type="match status" value="1"/>
</dbReference>
<evidence type="ECO:0000256" key="5">
    <source>
        <dbReference type="ARBA" id="ARBA00022989"/>
    </source>
</evidence>
<evidence type="ECO:0000259" key="9">
    <source>
        <dbReference type="PROSITE" id="PS50893"/>
    </source>
</evidence>
<evidence type="ECO:0000256" key="6">
    <source>
        <dbReference type="ARBA" id="ARBA00023136"/>
    </source>
</evidence>
<feature type="compositionally biased region" description="Acidic residues" evidence="7">
    <location>
        <begin position="595"/>
        <end position="606"/>
    </location>
</feature>
<keyword evidence="2 8" id="KW-0812">Transmembrane</keyword>
<proteinExistence type="predicted"/>
<name>A0AAW9HYK8_9ACTO</name>
<dbReference type="Gene3D" id="1.20.1560.10">
    <property type="entry name" value="ABC transporter type 1, transmembrane domain"/>
    <property type="match status" value="1"/>
</dbReference>
<feature type="transmembrane region" description="Helical" evidence="8">
    <location>
        <begin position="140"/>
        <end position="166"/>
    </location>
</feature>
<comment type="caution">
    <text evidence="11">The sequence shown here is derived from an EMBL/GenBank/DDBJ whole genome shotgun (WGS) entry which is preliminary data.</text>
</comment>
<dbReference type="EMBL" id="JAWNGC010000011">
    <property type="protein sequence ID" value="MDY5155545.1"/>
    <property type="molecule type" value="Genomic_DNA"/>
</dbReference>
<dbReference type="PROSITE" id="PS50893">
    <property type="entry name" value="ABC_TRANSPORTER_2"/>
    <property type="match status" value="1"/>
</dbReference>
<dbReference type="GO" id="GO:0005524">
    <property type="term" value="F:ATP binding"/>
    <property type="evidence" value="ECO:0007669"/>
    <property type="project" value="UniProtKB-KW"/>
</dbReference>
<dbReference type="InterPro" id="IPR027417">
    <property type="entry name" value="P-loop_NTPase"/>
</dbReference>
<dbReference type="PANTHER" id="PTHR43394">
    <property type="entry name" value="ATP-DEPENDENT PERMEASE MDL1, MITOCHONDRIAL"/>
    <property type="match status" value="1"/>
</dbReference>
<feature type="transmembrane region" description="Helical" evidence="8">
    <location>
        <begin position="257"/>
        <end position="273"/>
    </location>
</feature>
<feature type="domain" description="ABC transporter" evidence="9">
    <location>
        <begin position="361"/>
        <end position="602"/>
    </location>
</feature>
<evidence type="ECO:0000256" key="1">
    <source>
        <dbReference type="ARBA" id="ARBA00004651"/>
    </source>
</evidence>
<dbReference type="Proteomes" id="UP001281731">
    <property type="component" value="Unassembled WGS sequence"/>
</dbReference>
<dbReference type="AlphaFoldDB" id="A0AAW9HYK8"/>
<keyword evidence="3" id="KW-0547">Nucleotide-binding</keyword>
<dbReference type="InterPro" id="IPR011527">
    <property type="entry name" value="ABC1_TM_dom"/>
</dbReference>
<dbReference type="GO" id="GO:0016887">
    <property type="term" value="F:ATP hydrolysis activity"/>
    <property type="evidence" value="ECO:0007669"/>
    <property type="project" value="InterPro"/>
</dbReference>
<dbReference type="InterPro" id="IPR039421">
    <property type="entry name" value="Type_1_exporter"/>
</dbReference>
<feature type="compositionally biased region" description="Polar residues" evidence="7">
    <location>
        <begin position="652"/>
        <end position="661"/>
    </location>
</feature>
<keyword evidence="4 11" id="KW-0067">ATP-binding</keyword>
<protein>
    <submittedName>
        <fullName evidence="11">ABC transporter ATP-binding protein</fullName>
    </submittedName>
</protein>
<feature type="transmembrane region" description="Helical" evidence="8">
    <location>
        <begin position="172"/>
        <end position="190"/>
    </location>
</feature>
<sequence>MTTNKTEAQNMPTLRSQLQWIRSITRPVHRPLLISTICRALATISDILLFGTIAYALFIALNRYSAWGLVGIIVLLAILKAILRYYEQFTGHYVAFKALELLRTHAFSKLWPKAPGIVAQSKTGELLTTLTKDIDRIEVLYAHTFAPFVCAYILTPLGIITGGFLIGWKAMIVPAISALLALVVIPWIGARSSQKATTRELEQRRKLNQHLTDTLYGIPDVLTYGAQEKRLKETDELSDSVMAVAKPARIYTALRRALNLFAMLSATAWIIWVGTEQYYTLFSQALQTHDGRYAIHFGALTIACAVGMLRLWSGPSDVETVASALHVSIAAVTRLHHICTHDDNLKDGEKTLPTEKTGLSIDIDNITYAYPHGSQVLKGISLTIPEGSYTVITGHSGCGKSTLLHLIQRYADPDTGKISIDGIPLTDIQRNSLYRRVCAVAQKNDLINASIAYNLRLGAPDATDEELEHALHIVSMDQDVQNMPEGLDTKVGGKPQHGQPAGYALSGGQVARLCLARALLMRSAILILDEWAAALDIDTEEEIRERLREEMPGLTIIEVTHRHNIADEAEAVITLDKGRIFQGANNQLATQTEENNAETEGNDDAVTESGDAQAENDTTVAENDDVVGENGDAQGESGSTVSENGDALAEDSATTGENQSA</sequence>
<gene>
    <name evidence="11" type="ORF">R6G80_07415</name>
</gene>
<dbReference type="RefSeq" id="WP_320756709.1">
    <property type="nucleotide sequence ID" value="NZ_JAWNGC010000011.1"/>
</dbReference>
<dbReference type="InterPro" id="IPR003439">
    <property type="entry name" value="ABC_transporter-like_ATP-bd"/>
</dbReference>
<dbReference type="InterPro" id="IPR003593">
    <property type="entry name" value="AAA+_ATPase"/>
</dbReference>
<evidence type="ECO:0000259" key="10">
    <source>
        <dbReference type="PROSITE" id="PS50929"/>
    </source>
</evidence>
<dbReference type="SUPFAM" id="SSF52540">
    <property type="entry name" value="P-loop containing nucleoside triphosphate hydrolases"/>
    <property type="match status" value="1"/>
</dbReference>
<dbReference type="PANTHER" id="PTHR43394:SF1">
    <property type="entry name" value="ATP-BINDING CASSETTE SUB-FAMILY B MEMBER 10, MITOCHONDRIAL"/>
    <property type="match status" value="1"/>
</dbReference>
<feature type="transmembrane region" description="Helical" evidence="8">
    <location>
        <begin position="64"/>
        <end position="83"/>
    </location>
</feature>
<dbReference type="Pfam" id="PF00664">
    <property type="entry name" value="ABC_membrane"/>
    <property type="match status" value="1"/>
</dbReference>
<evidence type="ECO:0000256" key="4">
    <source>
        <dbReference type="ARBA" id="ARBA00022840"/>
    </source>
</evidence>
<dbReference type="GO" id="GO:0015421">
    <property type="term" value="F:ABC-type oligopeptide transporter activity"/>
    <property type="evidence" value="ECO:0007669"/>
    <property type="project" value="TreeGrafter"/>
</dbReference>
<evidence type="ECO:0000313" key="12">
    <source>
        <dbReference type="Proteomes" id="UP001281731"/>
    </source>
</evidence>
<evidence type="ECO:0000256" key="8">
    <source>
        <dbReference type="SAM" id="Phobius"/>
    </source>
</evidence>
<keyword evidence="5 8" id="KW-1133">Transmembrane helix</keyword>